<sequence length="97" mass="10393">MDGLNEFRTIRVAEVLSDFQSIQYFIAAAPVDPPNMNDYYTEGWAALRQCNLDGQRILNCGADTSVPEANGGPDEQAKAELKQSVSTGGAPLGETEG</sequence>
<feature type="region of interest" description="Disordered" evidence="1">
    <location>
        <begin position="64"/>
        <end position="97"/>
    </location>
</feature>
<protein>
    <submittedName>
        <fullName evidence="2">Uncharacterized protein</fullName>
    </submittedName>
</protein>
<reference evidence="2 3" key="1">
    <citation type="journal article" date="2024" name="IMA Fungus">
        <title>IMA Genome - F19 : A genome assembly and annotation guide to empower mycologists, including annotated draft genome sequences of Ceratocystis pirilliformis, Diaporthe australafricana, Fusarium ophioides, Paecilomyces lecythidis, and Sporothrix stenoceras.</title>
        <authorList>
            <person name="Aylward J."/>
            <person name="Wilson A.M."/>
            <person name="Visagie C.M."/>
            <person name="Spraker J."/>
            <person name="Barnes I."/>
            <person name="Buitendag C."/>
            <person name="Ceriani C."/>
            <person name="Del Mar Angel L."/>
            <person name="du Plessis D."/>
            <person name="Fuchs T."/>
            <person name="Gasser K."/>
            <person name="Kramer D."/>
            <person name="Li W."/>
            <person name="Munsamy K."/>
            <person name="Piso A."/>
            <person name="Price J.L."/>
            <person name="Sonnekus B."/>
            <person name="Thomas C."/>
            <person name="van der Nest A."/>
            <person name="van Dijk A."/>
            <person name="van Heerden A."/>
            <person name="van Vuuren N."/>
            <person name="Yilmaz N."/>
            <person name="Duong T.A."/>
            <person name="van der Merwe N.A."/>
            <person name="Wingfield M.J."/>
            <person name="Wingfield B.D."/>
        </authorList>
    </citation>
    <scope>NUCLEOTIDE SEQUENCE [LARGE SCALE GENOMIC DNA]</scope>
    <source>
        <strain evidence="2 3">CMW 18300</strain>
    </source>
</reference>
<dbReference type="Proteomes" id="UP001583177">
    <property type="component" value="Unassembled WGS sequence"/>
</dbReference>
<organism evidence="2 3">
    <name type="scientific">Diaporthe australafricana</name>
    <dbReference type="NCBI Taxonomy" id="127596"/>
    <lineage>
        <taxon>Eukaryota</taxon>
        <taxon>Fungi</taxon>
        <taxon>Dikarya</taxon>
        <taxon>Ascomycota</taxon>
        <taxon>Pezizomycotina</taxon>
        <taxon>Sordariomycetes</taxon>
        <taxon>Sordariomycetidae</taxon>
        <taxon>Diaporthales</taxon>
        <taxon>Diaporthaceae</taxon>
        <taxon>Diaporthe</taxon>
    </lineage>
</organism>
<accession>A0ABR3WMU9</accession>
<evidence type="ECO:0000256" key="1">
    <source>
        <dbReference type="SAM" id="MobiDB-lite"/>
    </source>
</evidence>
<comment type="caution">
    <text evidence="2">The sequence shown here is derived from an EMBL/GenBank/DDBJ whole genome shotgun (WGS) entry which is preliminary data.</text>
</comment>
<proteinExistence type="predicted"/>
<keyword evidence="3" id="KW-1185">Reference proteome</keyword>
<name>A0ABR3WMU9_9PEZI</name>
<gene>
    <name evidence="2" type="ORF">Daus18300_007457</name>
</gene>
<evidence type="ECO:0000313" key="3">
    <source>
        <dbReference type="Proteomes" id="UP001583177"/>
    </source>
</evidence>
<dbReference type="EMBL" id="JAWRVE010000065">
    <property type="protein sequence ID" value="KAL1864890.1"/>
    <property type="molecule type" value="Genomic_DNA"/>
</dbReference>
<evidence type="ECO:0000313" key="2">
    <source>
        <dbReference type="EMBL" id="KAL1864890.1"/>
    </source>
</evidence>